<reference evidence="1" key="1">
    <citation type="journal article" date="2022" name="Microorganisms">
        <title>Discovery, Biosynthesis and Biological Activity of a Succinylated Myxochelin from the Myxobacterial Strain MSr12020.</title>
        <authorList>
            <person name="Okoth D.A."/>
            <person name="Hug J.J."/>
            <person name="Garcia R."/>
            <person name="Muller R."/>
        </authorList>
    </citation>
    <scope>NUCLEOTIDE SEQUENCE</scope>
    <source>
        <strain evidence="1">MSr12020</strain>
    </source>
</reference>
<name>A0A9E8D9N5_9BACT</name>
<protein>
    <recommendedName>
        <fullName evidence="2">Acetoacetate decarboxylase</fullName>
    </recommendedName>
</protein>
<dbReference type="InterPro" id="IPR010451">
    <property type="entry name" value="Acetoacetate_decarboxylase"/>
</dbReference>
<reference evidence="1" key="2">
    <citation type="submission" date="2022-09" db="EMBL/GenBank/DDBJ databases">
        <authorList>
            <person name="Okoth D.A."/>
            <person name="Hug J.J."/>
            <person name="Garcia R."/>
            <person name="Mueller R."/>
        </authorList>
    </citation>
    <scope>NUCLEOTIDE SEQUENCE</scope>
    <source>
        <strain evidence="1">MSr12020</strain>
    </source>
</reference>
<proteinExistence type="predicted"/>
<dbReference type="EMBL" id="OP359050">
    <property type="protein sequence ID" value="UZH23207.1"/>
    <property type="molecule type" value="Genomic_DNA"/>
</dbReference>
<dbReference type="InterPro" id="IPR023375">
    <property type="entry name" value="ADC_dom_sf"/>
</dbReference>
<dbReference type="Gene3D" id="2.40.400.10">
    <property type="entry name" value="Acetoacetate decarboxylase-like"/>
    <property type="match status" value="1"/>
</dbReference>
<dbReference type="GO" id="GO:0016829">
    <property type="term" value="F:lyase activity"/>
    <property type="evidence" value="ECO:0007669"/>
    <property type="project" value="InterPro"/>
</dbReference>
<dbReference type="SUPFAM" id="SSF160104">
    <property type="entry name" value="Acetoacetate decarboxylase-like"/>
    <property type="match status" value="1"/>
</dbReference>
<accession>A0A9E8D9N5</accession>
<sequence length="283" mass="31137">MHDAGVAFDVDSKYPADPARRIRFIHSGQRGILRSVDTFFANVARTPTAVGSASVELPILYRDASQFGVFFTTDLAAARELLKDAPVEPWPILGRAMAAIYVWEYRDTSVGPYHELGIGVQARRRGSRPSLVELGRNMEAQDDQGIWVVNLPVTTQAAYDAGVAIWGYPKYVTTITTRFEKDTASCRLGDELTLAIGRPSGPRTRLPIVTYTRHPQGDLVRTVIATDHRVRWGSAAGARLELRGDGPSAQTVRRLGLHQRTPVLTFRTDSFRAKLPAGVTLPA</sequence>
<dbReference type="Pfam" id="PF06314">
    <property type="entry name" value="ADC"/>
    <property type="match status" value="1"/>
</dbReference>
<organism evidence="1">
    <name type="scientific">myxobacterium MSr12020</name>
    <dbReference type="NCBI Taxonomy" id="2993535"/>
    <lineage>
        <taxon>Bacteria</taxon>
        <taxon>Pseudomonadati</taxon>
        <taxon>Myxococcota</taxon>
        <taxon>Myxococcia</taxon>
        <taxon>Myxococcales</taxon>
    </lineage>
</organism>
<evidence type="ECO:0008006" key="2">
    <source>
        <dbReference type="Google" id="ProtNLM"/>
    </source>
</evidence>
<dbReference type="AlphaFoldDB" id="A0A9E8D9N5"/>
<evidence type="ECO:0000313" key="1">
    <source>
        <dbReference type="EMBL" id="UZH23207.1"/>
    </source>
</evidence>